<organism evidence="1 2">
    <name type="scientific">Chengkuizengella axinellae</name>
    <dbReference type="NCBI Taxonomy" id="3064388"/>
    <lineage>
        <taxon>Bacteria</taxon>
        <taxon>Bacillati</taxon>
        <taxon>Bacillota</taxon>
        <taxon>Bacilli</taxon>
        <taxon>Bacillales</taxon>
        <taxon>Paenibacillaceae</taxon>
        <taxon>Chengkuizengella</taxon>
    </lineage>
</organism>
<evidence type="ECO:0000313" key="2">
    <source>
        <dbReference type="Proteomes" id="UP001231941"/>
    </source>
</evidence>
<dbReference type="Pfam" id="PF14172">
    <property type="entry name" value="DUF4309"/>
    <property type="match status" value="1"/>
</dbReference>
<sequence>MNAFTVSQRNSADSLSTKESEEWVYVGCNCEDLQLNYETLGGFELFNNEINNEQDLVKLDENNDQIKTQFETVDMDEFREISKYNFIIEDNSEEYQVLLYPTSEKKIQQRETWACAQENDEVYAGNYELAWAKVSEKEGRVLDLGEMTLNMSRDDIYIVDGKPNLLVISQCEGSVIQSAHYYFLKNNELKQIKNINLENDFVLFGNSIKNLAPSKFQTVEYSNATIEWGFLTWELDAEKEILVNTNMFIIGGKDWDVGRTYFNMWIKNPAFSIPQDYIHPQQLSNKYEITSDFKVFASYGLLPGFEFGIGSAKKDIVNKWGEPAITLTYREGPFISYSSIAKCAFHYNSETGDVWAVSVNNVSTNMAEIKKLLGEPKKDYFDDYDNAQRASYILGDYEVSFIYEKESGNVWFMFYNEI</sequence>
<name>A0ABT9IY95_9BACL</name>
<protein>
    <submittedName>
        <fullName evidence="1">DUF4309 domain-containing protein</fullName>
    </submittedName>
</protein>
<dbReference type="Proteomes" id="UP001231941">
    <property type="component" value="Unassembled WGS sequence"/>
</dbReference>
<comment type="caution">
    <text evidence="1">The sequence shown here is derived from an EMBL/GenBank/DDBJ whole genome shotgun (WGS) entry which is preliminary data.</text>
</comment>
<dbReference type="InterPro" id="IPR025453">
    <property type="entry name" value="DUF4309"/>
</dbReference>
<gene>
    <name evidence="1" type="ORF">Q5Y73_09415</name>
</gene>
<proteinExistence type="predicted"/>
<dbReference type="EMBL" id="JAVAMP010000002">
    <property type="protein sequence ID" value="MDP5274327.1"/>
    <property type="molecule type" value="Genomic_DNA"/>
</dbReference>
<evidence type="ECO:0000313" key="1">
    <source>
        <dbReference type="EMBL" id="MDP5274327.1"/>
    </source>
</evidence>
<accession>A0ABT9IY95</accession>
<reference evidence="1 2" key="1">
    <citation type="submission" date="2023-08" db="EMBL/GenBank/DDBJ databases">
        <authorList>
            <person name="Park J.-S."/>
        </authorList>
    </citation>
    <scope>NUCLEOTIDE SEQUENCE [LARGE SCALE GENOMIC DNA]</scope>
    <source>
        <strain evidence="1 2">2205SS18-9</strain>
    </source>
</reference>
<dbReference type="RefSeq" id="WP_305991609.1">
    <property type="nucleotide sequence ID" value="NZ_JAVAMP010000002.1"/>
</dbReference>
<keyword evidence="2" id="KW-1185">Reference proteome</keyword>